<evidence type="ECO:0000313" key="3">
    <source>
        <dbReference type="Proteomes" id="UP001266305"/>
    </source>
</evidence>
<feature type="region of interest" description="Disordered" evidence="1">
    <location>
        <begin position="131"/>
        <end position="175"/>
    </location>
</feature>
<name>A0ABQ9VFH3_SAGOE</name>
<evidence type="ECO:0000256" key="1">
    <source>
        <dbReference type="SAM" id="MobiDB-lite"/>
    </source>
</evidence>
<dbReference type="EMBL" id="JASSZA010000006">
    <property type="protein sequence ID" value="KAK2108088.1"/>
    <property type="molecule type" value="Genomic_DNA"/>
</dbReference>
<reference evidence="2 3" key="1">
    <citation type="submission" date="2023-05" db="EMBL/GenBank/DDBJ databases">
        <title>B98-5 Cell Line De Novo Hybrid Assembly: An Optical Mapping Approach.</title>
        <authorList>
            <person name="Kananen K."/>
            <person name="Auerbach J.A."/>
            <person name="Kautto E."/>
            <person name="Blachly J.S."/>
        </authorList>
    </citation>
    <scope>NUCLEOTIDE SEQUENCE [LARGE SCALE GENOMIC DNA]</scope>
    <source>
        <strain evidence="2">B95-8</strain>
        <tissue evidence="2">Cell line</tissue>
    </source>
</reference>
<accession>A0ABQ9VFH3</accession>
<gene>
    <name evidence="2" type="ORF">P7K49_013253</name>
</gene>
<organism evidence="2 3">
    <name type="scientific">Saguinus oedipus</name>
    <name type="common">Cotton-top tamarin</name>
    <name type="synonym">Oedipomidas oedipus</name>
    <dbReference type="NCBI Taxonomy" id="9490"/>
    <lineage>
        <taxon>Eukaryota</taxon>
        <taxon>Metazoa</taxon>
        <taxon>Chordata</taxon>
        <taxon>Craniata</taxon>
        <taxon>Vertebrata</taxon>
        <taxon>Euteleostomi</taxon>
        <taxon>Mammalia</taxon>
        <taxon>Eutheria</taxon>
        <taxon>Euarchontoglires</taxon>
        <taxon>Primates</taxon>
        <taxon>Haplorrhini</taxon>
        <taxon>Platyrrhini</taxon>
        <taxon>Cebidae</taxon>
        <taxon>Callitrichinae</taxon>
        <taxon>Saguinus</taxon>
    </lineage>
</organism>
<proteinExistence type="predicted"/>
<feature type="compositionally biased region" description="Basic and acidic residues" evidence="1">
    <location>
        <begin position="131"/>
        <end position="156"/>
    </location>
</feature>
<dbReference type="Proteomes" id="UP001266305">
    <property type="component" value="Unassembled WGS sequence"/>
</dbReference>
<protein>
    <submittedName>
        <fullName evidence="2">Uncharacterized protein</fullName>
    </submittedName>
</protein>
<sequence>MRAGGSRTAPFPRAGRTGCRNPHPSKIQVGRWGSRDLAPMPEGTEPALEGGFVRCPKPTGVEPEQGRALIPHIEDTETQEAEATLSPNPGRATVSATTEELKALQAQFEDAIAAHQTETTALRERLRDLVAERGQVERERREDSGGGSEAGERCAVEEGSVAPAGVMGEGPHTRH</sequence>
<keyword evidence="3" id="KW-1185">Reference proteome</keyword>
<evidence type="ECO:0000313" key="2">
    <source>
        <dbReference type="EMBL" id="KAK2108088.1"/>
    </source>
</evidence>
<comment type="caution">
    <text evidence="2">The sequence shown here is derived from an EMBL/GenBank/DDBJ whole genome shotgun (WGS) entry which is preliminary data.</text>
</comment>
<feature type="region of interest" description="Disordered" evidence="1">
    <location>
        <begin position="1"/>
        <end position="64"/>
    </location>
</feature>